<feature type="compositionally biased region" description="Basic and acidic residues" evidence="1">
    <location>
        <begin position="1"/>
        <end position="31"/>
    </location>
</feature>
<feature type="region of interest" description="Disordered" evidence="1">
    <location>
        <begin position="78"/>
        <end position="130"/>
    </location>
</feature>
<evidence type="ECO:0000259" key="3">
    <source>
        <dbReference type="PROSITE" id="PS51791"/>
    </source>
</evidence>
<name>A0A8H7Y3J5_PSICU</name>
<dbReference type="PROSITE" id="PS50275">
    <property type="entry name" value="SAC"/>
    <property type="match status" value="1"/>
</dbReference>
<dbReference type="InterPro" id="IPR034753">
    <property type="entry name" value="hSac2"/>
</dbReference>
<feature type="domain" description="HSac2" evidence="3">
    <location>
        <begin position="920"/>
        <end position="1072"/>
    </location>
</feature>
<gene>
    <name evidence="4" type="ORF">JR316_003895</name>
</gene>
<feature type="domain" description="SAC" evidence="2">
    <location>
        <begin position="451"/>
        <end position="847"/>
    </location>
</feature>
<dbReference type="InterPro" id="IPR002013">
    <property type="entry name" value="SAC_dom"/>
</dbReference>
<dbReference type="EMBL" id="JAFIQS010000003">
    <property type="protein sequence ID" value="KAG5171807.1"/>
    <property type="molecule type" value="Genomic_DNA"/>
</dbReference>
<evidence type="ECO:0000313" key="4">
    <source>
        <dbReference type="EMBL" id="KAG5171807.1"/>
    </source>
</evidence>
<evidence type="ECO:0000256" key="1">
    <source>
        <dbReference type="SAM" id="MobiDB-lite"/>
    </source>
</evidence>
<dbReference type="PROSITE" id="PS51791">
    <property type="entry name" value="HSAC2"/>
    <property type="match status" value="1"/>
</dbReference>
<organism evidence="4">
    <name type="scientific">Psilocybe cubensis</name>
    <name type="common">Psychedelic mushroom</name>
    <name type="synonym">Stropharia cubensis</name>
    <dbReference type="NCBI Taxonomy" id="181762"/>
    <lineage>
        <taxon>Eukaryota</taxon>
        <taxon>Fungi</taxon>
        <taxon>Dikarya</taxon>
        <taxon>Basidiomycota</taxon>
        <taxon>Agaricomycotina</taxon>
        <taxon>Agaricomycetes</taxon>
        <taxon>Agaricomycetidae</taxon>
        <taxon>Agaricales</taxon>
        <taxon>Agaricineae</taxon>
        <taxon>Strophariaceae</taxon>
        <taxon>Psilocybe</taxon>
    </lineage>
</organism>
<dbReference type="GO" id="GO:0005783">
    <property type="term" value="C:endoplasmic reticulum"/>
    <property type="evidence" value="ECO:0007669"/>
    <property type="project" value="TreeGrafter"/>
</dbReference>
<dbReference type="Pfam" id="PF12456">
    <property type="entry name" value="hSac2"/>
    <property type="match status" value="1"/>
</dbReference>
<feature type="compositionally biased region" description="Low complexity" evidence="1">
    <location>
        <begin position="89"/>
        <end position="113"/>
    </location>
</feature>
<sequence>MPRVIEDDVKPIRRPREKDLRSVPLRKEARNGKPSTSEPIWCMVSRYQAHGANWRTTTLSQVPPPPMKRFFERASKPFSLPNASKANDAAETASAPAPAPATAATSASTGPSAKLPSSNHANLPGTTGTTGLHPRYTLPAVAHPCPHSHLALLATKDGLLIRPHVKGQATIAQSAYIKISWGKTIRIEEIETVVGDGAEETVDWKDGVVVYGIVGILELYSCSYLLVITSRTEVGHIIDPRHEVYGVKGVTDIPLVEDRAKMALNTLAARNVALTRPSLIPRRQGTDVSVDVDDDQNSKPDPESSTKPSPRVQFLSNPAIKFLTPKALSSTNLDAGNSIARPSSAQSTVSDISTPSSEASVATSPVIKTLASRLSFWSRLSKRTNSPIDANFPPIEPMSLTEEQEVLDNLMQDGKEEPAAVIESILSSTAPPPVTTEERHSELETKVIRETIREFTKGDMYFAYTFDLTRSLQHKQEQFLKAQKQHDLLAGLGALPSPENQSHVPLSPMDGKFLALVEPYPSLPLWRRVDKQFWWNEWMSKPFIDAGLHTYVLPIMQGYCQVTKFNIPSSPVTVEEDVDVDYILVSRRSRYRPGLRYQRRGIDEGAHVANFVETETIMRVDVSALKSLVKMAYSLRLKSGSRPQYLKLLRKADHTTVPLFWTQSGYGLKPPPVLAADRTHTQNMQALKKHFLNTIPVYGPHTVVNLAEQAGKEGAITQAYRNYMHELNLKEATYCEYDFHTETKGMKYENISTLIESMERTFESQGYFWVSDNVVFSQQKGVFRVNCIDCLDRTNVVQSAFARYMLNKQLGAVALLNPSNSGRTDADLAFNDVWANNGDAISRAYSAGTSALKGDFTRTGKRDLTGMLNDGVNSLARMYTSTFSDWFSQAVIDFMLGNRTTSVFSEFLLQLKSTDPRDLIRLSKIRAEAIATSVSRVLPEGERLLSGWTLFSPEELNTKVGMKFEEKVLLLSVKALYIVSYDYTLEKVKLYTRVPLGDIISITKGAYILSPLEESSCDPEQNAGFVVTWLSSNQESRVTSYSVRNSLDFSNRNGPPSPLGPPSPSSPGFPLGNKPARGRSNTMPTASLSNILTGNVSFSTAGASGTVNFGAFKVLPIDPGRVRRHSSYGSEASDGGGGMSDEMRGAATCREAVDLIVERIERACGDVGGAQGKNFIVLEDVVSLAEAQRMTSVYAKMEYGVKRLLWLGG</sequence>
<protein>
    <recommendedName>
        <fullName evidence="5">SAC domain-containing protein</fullName>
    </recommendedName>
</protein>
<evidence type="ECO:0008006" key="5">
    <source>
        <dbReference type="Google" id="ProtNLM"/>
    </source>
</evidence>
<feature type="region of interest" description="Disordered" evidence="1">
    <location>
        <begin position="284"/>
        <end position="312"/>
    </location>
</feature>
<reference evidence="4" key="1">
    <citation type="submission" date="2021-02" db="EMBL/GenBank/DDBJ databases">
        <title>Psilocybe cubensis genome.</title>
        <authorList>
            <person name="Mckernan K.J."/>
            <person name="Crawford S."/>
            <person name="Trippe A."/>
            <person name="Kane L.T."/>
            <person name="Mclaughlin S."/>
        </authorList>
    </citation>
    <scope>NUCLEOTIDE SEQUENCE [LARGE SCALE GENOMIC DNA]</scope>
    <source>
        <strain evidence="4">MGC-MH-2018</strain>
    </source>
</reference>
<dbReference type="PANTHER" id="PTHR45662:SF7">
    <property type="entry name" value="SACI DOMAIN PROTEIN (AFU_ORTHOLOGUE AFUA_1G15890)"/>
    <property type="match status" value="1"/>
</dbReference>
<dbReference type="Pfam" id="PF02383">
    <property type="entry name" value="Syja_N"/>
    <property type="match status" value="1"/>
</dbReference>
<feature type="region of interest" description="Disordered" evidence="1">
    <location>
        <begin position="1047"/>
        <end position="1086"/>
    </location>
</feature>
<dbReference type="GO" id="GO:0043812">
    <property type="term" value="F:phosphatidylinositol-4-phosphate phosphatase activity"/>
    <property type="evidence" value="ECO:0007669"/>
    <property type="project" value="TreeGrafter"/>
</dbReference>
<evidence type="ECO:0000259" key="2">
    <source>
        <dbReference type="PROSITE" id="PS50275"/>
    </source>
</evidence>
<comment type="caution">
    <text evidence="4">The sequence shown here is derived from an EMBL/GenBank/DDBJ whole genome shotgun (WGS) entry which is preliminary data.</text>
</comment>
<dbReference type="GO" id="GO:0046856">
    <property type="term" value="P:phosphatidylinositol dephosphorylation"/>
    <property type="evidence" value="ECO:0007669"/>
    <property type="project" value="TreeGrafter"/>
</dbReference>
<dbReference type="InterPro" id="IPR022158">
    <property type="entry name" value="Inositol_phosphatase"/>
</dbReference>
<dbReference type="PANTHER" id="PTHR45662">
    <property type="entry name" value="PHOSPHATIDYLINOSITIDE PHOSPHATASE SAC1"/>
    <property type="match status" value="1"/>
</dbReference>
<accession>A0A8H7Y3J5</accession>
<dbReference type="AlphaFoldDB" id="A0A8H7Y3J5"/>
<proteinExistence type="predicted"/>
<feature type="region of interest" description="Disordered" evidence="1">
    <location>
        <begin position="1"/>
        <end position="38"/>
    </location>
</feature>
<feature type="compositionally biased region" description="Pro residues" evidence="1">
    <location>
        <begin position="1055"/>
        <end position="1067"/>
    </location>
</feature>